<protein>
    <submittedName>
        <fullName evidence="1">Uncharacterized protein</fullName>
    </submittedName>
</protein>
<evidence type="ECO:0000313" key="1">
    <source>
        <dbReference type="EMBL" id="DAD65646.1"/>
    </source>
</evidence>
<organism evidence="1">
    <name type="scientific">Siphoviridae sp. ct45W1</name>
    <dbReference type="NCBI Taxonomy" id="2823562"/>
    <lineage>
        <taxon>Viruses</taxon>
        <taxon>Duplodnaviria</taxon>
        <taxon>Heunggongvirae</taxon>
        <taxon>Uroviricota</taxon>
        <taxon>Caudoviricetes</taxon>
    </lineage>
</organism>
<name>A0A8S5L6V9_9CAUD</name>
<reference evidence="1" key="1">
    <citation type="journal article" date="2021" name="Proc. Natl. Acad. Sci. U.S.A.">
        <title>A Catalog of Tens of Thousands of Viruses from Human Metagenomes Reveals Hidden Associations with Chronic Diseases.</title>
        <authorList>
            <person name="Tisza M.J."/>
            <person name="Buck C.B."/>
        </authorList>
    </citation>
    <scope>NUCLEOTIDE SEQUENCE</scope>
    <source>
        <strain evidence="1">Ct45W1</strain>
    </source>
</reference>
<proteinExistence type="predicted"/>
<accession>A0A8S5L6V9</accession>
<dbReference type="EMBL" id="BK014646">
    <property type="protein sequence ID" value="DAD65646.1"/>
    <property type="molecule type" value="Genomic_DNA"/>
</dbReference>
<sequence length="115" mass="12403">MKRIADPLGAKTGNLSERLARRPEWTIGEVLALADAGLIPGALRSRIAEAMGGSTEDRGAEAISREVALGYNRARNAIIVLDRGREIGVARFHIRLSDATTKLVRGICEIAGVRR</sequence>